<evidence type="ECO:0008006" key="3">
    <source>
        <dbReference type="Google" id="ProtNLM"/>
    </source>
</evidence>
<dbReference type="SUPFAM" id="SSF48452">
    <property type="entry name" value="TPR-like"/>
    <property type="match status" value="1"/>
</dbReference>
<gene>
    <name evidence="1" type="ORF">ADM99_00215</name>
</gene>
<accession>A0A0P6X6U0</accession>
<organism evidence="1 2">
    <name type="scientific">Leptolinea tardivitalis</name>
    <dbReference type="NCBI Taxonomy" id="229920"/>
    <lineage>
        <taxon>Bacteria</taxon>
        <taxon>Bacillati</taxon>
        <taxon>Chloroflexota</taxon>
        <taxon>Anaerolineae</taxon>
        <taxon>Anaerolineales</taxon>
        <taxon>Anaerolineaceae</taxon>
        <taxon>Leptolinea</taxon>
    </lineage>
</organism>
<dbReference type="EMBL" id="LGCK01000001">
    <property type="protein sequence ID" value="KPL75088.1"/>
    <property type="molecule type" value="Genomic_DNA"/>
</dbReference>
<evidence type="ECO:0000313" key="1">
    <source>
        <dbReference type="EMBL" id="KPL75088.1"/>
    </source>
</evidence>
<reference evidence="1 2" key="1">
    <citation type="submission" date="2015-07" db="EMBL/GenBank/DDBJ databases">
        <title>Genome sequence of Leptolinea tardivitalis DSM 16556.</title>
        <authorList>
            <person name="Hemp J."/>
            <person name="Ward L.M."/>
            <person name="Pace L.A."/>
            <person name="Fischer W.W."/>
        </authorList>
    </citation>
    <scope>NUCLEOTIDE SEQUENCE [LARGE SCALE GENOMIC DNA]</scope>
    <source>
        <strain evidence="1 2">YMTK-2</strain>
    </source>
</reference>
<keyword evidence="2" id="KW-1185">Reference proteome</keyword>
<comment type="caution">
    <text evidence="1">The sequence shown here is derived from an EMBL/GenBank/DDBJ whole genome shotgun (WGS) entry which is preliminary data.</text>
</comment>
<sequence length="310" mass="34533">MPDGSSHGLDAPAARQAVVGCWLRNDLTRAAALARRWTSDEPGNLEAWIVLAETCTRQRYAEEALLALQKAAEINGNHPLFWRALCLSALQAGAFYTAHGAVAAARYTAIRPEMLAEMEKWLRESGLVDTRGNFLRPAASEDGWQDLVPRLWQLNREDIRLCWGSLRGRILVYPLDYAAPAAAFAAGEGPDAWFRFPAVIEKLSRTYETTFLHVVPPPEIFNPFQAYFLQAALHLCGFFPLQISSQKWISQTPVGALEIHVFGSRHFCSIENDALVAFLCSFLPHVFNGRITLTGPNTDLEAALPWLTRI</sequence>
<proteinExistence type="predicted"/>
<dbReference type="Proteomes" id="UP000050430">
    <property type="component" value="Unassembled WGS sequence"/>
</dbReference>
<dbReference type="RefSeq" id="WP_062420708.1">
    <property type="nucleotide sequence ID" value="NZ_BBYA01000003.1"/>
</dbReference>
<dbReference type="Gene3D" id="1.25.40.10">
    <property type="entry name" value="Tetratricopeptide repeat domain"/>
    <property type="match status" value="1"/>
</dbReference>
<dbReference type="STRING" id="229920.ADM99_00215"/>
<evidence type="ECO:0000313" key="2">
    <source>
        <dbReference type="Proteomes" id="UP000050430"/>
    </source>
</evidence>
<dbReference type="PATRIC" id="fig|229920.5.peg.3168"/>
<dbReference type="AlphaFoldDB" id="A0A0P6X6U0"/>
<protein>
    <recommendedName>
        <fullName evidence="3">Tetratricopeptide repeat protein</fullName>
    </recommendedName>
</protein>
<dbReference type="InterPro" id="IPR011990">
    <property type="entry name" value="TPR-like_helical_dom_sf"/>
</dbReference>
<name>A0A0P6X6U0_9CHLR</name>